<organism evidence="2 3">
    <name type="scientific">Triparma strigata</name>
    <dbReference type="NCBI Taxonomy" id="1606541"/>
    <lineage>
        <taxon>Eukaryota</taxon>
        <taxon>Sar</taxon>
        <taxon>Stramenopiles</taxon>
        <taxon>Ochrophyta</taxon>
        <taxon>Bolidophyceae</taxon>
        <taxon>Parmales</taxon>
        <taxon>Triparmaceae</taxon>
        <taxon>Triparma</taxon>
    </lineage>
</organism>
<evidence type="ECO:0000313" key="3">
    <source>
        <dbReference type="Proteomes" id="UP001165085"/>
    </source>
</evidence>
<comment type="caution">
    <text evidence="2">The sequence shown here is derived from an EMBL/GenBank/DDBJ whole genome shotgun (WGS) entry which is preliminary data.</text>
</comment>
<dbReference type="EMBL" id="BRXY01000422">
    <property type="protein sequence ID" value="GMH93867.1"/>
    <property type="molecule type" value="Genomic_DNA"/>
</dbReference>
<gene>
    <name evidence="2" type="ORF">TrST_g7928</name>
</gene>
<dbReference type="InterPro" id="IPR036291">
    <property type="entry name" value="NAD(P)-bd_dom_sf"/>
</dbReference>
<dbReference type="Pfam" id="PF13460">
    <property type="entry name" value="NAD_binding_10"/>
    <property type="match status" value="1"/>
</dbReference>
<evidence type="ECO:0000259" key="1">
    <source>
        <dbReference type="Pfam" id="PF13460"/>
    </source>
</evidence>
<protein>
    <recommendedName>
        <fullName evidence="1">NAD(P)-binding domain-containing protein</fullName>
    </recommendedName>
</protein>
<feature type="domain" description="NAD(P)-binding" evidence="1">
    <location>
        <begin position="9"/>
        <end position="198"/>
    </location>
</feature>
<dbReference type="PANTHER" id="PTHR15020">
    <property type="entry name" value="FLAVIN REDUCTASE-RELATED"/>
    <property type="match status" value="1"/>
</dbReference>
<dbReference type="OrthoDB" id="419598at2759"/>
<dbReference type="AlphaFoldDB" id="A0A9W7BNW1"/>
<sequence length="228" mass="24672">MTTTTLVLGAGGATGKKVVDYLVAKKQSKVIFGVRSPDKHKDLIAKLGVDASRQDVSSVDTLDFTNIDKVVFCCSAATYAGAHSVDYMGVVNCIDAAKKAGCVKHFVLISSRLVDPVNRWHPVRMILNTIKWNLMDNKFKGEQALLSSSIDYTIIRPGGLTDADAGAYIEACPAEGKLTATSICRSDVANVVVECLENEKAKGKIVELVSRERKDGEKGYEARLAEIF</sequence>
<dbReference type="InterPro" id="IPR016040">
    <property type="entry name" value="NAD(P)-bd_dom"/>
</dbReference>
<reference evidence="3" key="1">
    <citation type="journal article" date="2023" name="Commun. Biol.">
        <title>Genome analysis of Parmales, the sister group of diatoms, reveals the evolutionary specialization of diatoms from phago-mixotrophs to photoautotrophs.</title>
        <authorList>
            <person name="Ban H."/>
            <person name="Sato S."/>
            <person name="Yoshikawa S."/>
            <person name="Yamada K."/>
            <person name="Nakamura Y."/>
            <person name="Ichinomiya M."/>
            <person name="Sato N."/>
            <person name="Blanc-Mathieu R."/>
            <person name="Endo H."/>
            <person name="Kuwata A."/>
            <person name="Ogata H."/>
        </authorList>
    </citation>
    <scope>NUCLEOTIDE SEQUENCE [LARGE SCALE GENOMIC DNA]</scope>
    <source>
        <strain evidence="3">NIES 3701</strain>
    </source>
</reference>
<accession>A0A9W7BNW1</accession>
<keyword evidence="3" id="KW-1185">Reference proteome</keyword>
<dbReference type="PANTHER" id="PTHR15020:SF11">
    <property type="entry name" value="OS06G0360300 PROTEIN"/>
    <property type="match status" value="1"/>
</dbReference>
<name>A0A9W7BNW1_9STRA</name>
<evidence type="ECO:0000313" key="2">
    <source>
        <dbReference type="EMBL" id="GMH93867.1"/>
    </source>
</evidence>
<dbReference type="Proteomes" id="UP001165085">
    <property type="component" value="Unassembled WGS sequence"/>
</dbReference>
<dbReference type="Gene3D" id="3.40.50.720">
    <property type="entry name" value="NAD(P)-binding Rossmann-like Domain"/>
    <property type="match status" value="1"/>
</dbReference>
<proteinExistence type="predicted"/>
<dbReference type="SUPFAM" id="SSF51735">
    <property type="entry name" value="NAD(P)-binding Rossmann-fold domains"/>
    <property type="match status" value="1"/>
</dbReference>